<evidence type="ECO:0000313" key="2">
    <source>
        <dbReference type="EMBL" id="MBJ6752678.1"/>
    </source>
</evidence>
<reference evidence="2 3" key="1">
    <citation type="submission" date="2020-12" db="EMBL/GenBank/DDBJ databases">
        <title>Geomonas sp. Red421, isolated from paddy soil.</title>
        <authorList>
            <person name="Xu Z."/>
            <person name="Zhang Z."/>
            <person name="Masuda Y."/>
            <person name="Itoh H."/>
            <person name="Senoo K."/>
        </authorList>
    </citation>
    <scope>NUCLEOTIDE SEQUENCE [LARGE SCALE GENOMIC DNA]</scope>
    <source>
        <strain evidence="2 3">Red421</strain>
    </source>
</reference>
<protein>
    <submittedName>
        <fullName evidence="2">Uncharacterized protein</fullName>
    </submittedName>
</protein>
<proteinExistence type="predicted"/>
<keyword evidence="1" id="KW-0472">Membrane</keyword>
<feature type="transmembrane region" description="Helical" evidence="1">
    <location>
        <begin position="43"/>
        <end position="63"/>
    </location>
</feature>
<dbReference type="EMBL" id="JAEMHL010000021">
    <property type="protein sequence ID" value="MBJ6752678.1"/>
    <property type="molecule type" value="Genomic_DNA"/>
</dbReference>
<feature type="transmembrane region" description="Helical" evidence="1">
    <location>
        <begin position="6"/>
        <end position="31"/>
    </location>
</feature>
<dbReference type="RefSeq" id="WP_199391082.1">
    <property type="nucleotide sequence ID" value="NZ_JAEMHL010000021.1"/>
</dbReference>
<sequence>MLEANAVFTVSAVIVATGILLIIATTVADFIKPGRLSPLAQALPGLVLVIVGALVITVSYRSIACTKESSKKEPESLYFYVPLTSEDKLSNDAEYVLRNFGKLVPRGKTVSIILDSTSYEKGNTSRQNDLIAKVSSLLITGGTPKNEIKVSKDTNSKYHGEGVYITLNP</sequence>
<keyword evidence="1" id="KW-0812">Transmembrane</keyword>
<organism evidence="2 3">
    <name type="scientific">Geomonas anaerohicana</name>
    <dbReference type="NCBI Taxonomy" id="2798583"/>
    <lineage>
        <taxon>Bacteria</taxon>
        <taxon>Pseudomonadati</taxon>
        <taxon>Thermodesulfobacteriota</taxon>
        <taxon>Desulfuromonadia</taxon>
        <taxon>Geobacterales</taxon>
        <taxon>Geobacteraceae</taxon>
        <taxon>Geomonas</taxon>
    </lineage>
</organism>
<evidence type="ECO:0000256" key="1">
    <source>
        <dbReference type="SAM" id="Phobius"/>
    </source>
</evidence>
<accession>A0ABS0YJY3</accession>
<dbReference type="Proteomes" id="UP000614714">
    <property type="component" value="Unassembled WGS sequence"/>
</dbReference>
<keyword evidence="3" id="KW-1185">Reference proteome</keyword>
<name>A0ABS0YJY3_9BACT</name>
<keyword evidence="1" id="KW-1133">Transmembrane helix</keyword>
<gene>
    <name evidence="2" type="ORF">JFN91_20875</name>
</gene>
<comment type="caution">
    <text evidence="2">The sequence shown here is derived from an EMBL/GenBank/DDBJ whole genome shotgun (WGS) entry which is preliminary data.</text>
</comment>
<evidence type="ECO:0000313" key="3">
    <source>
        <dbReference type="Proteomes" id="UP000614714"/>
    </source>
</evidence>